<dbReference type="GO" id="GO:0016780">
    <property type="term" value="F:phosphotransferase activity, for other substituted phosphate groups"/>
    <property type="evidence" value="ECO:0007669"/>
    <property type="project" value="TreeGrafter"/>
</dbReference>
<evidence type="ECO:0000256" key="2">
    <source>
        <dbReference type="SAM" id="Phobius"/>
    </source>
</evidence>
<dbReference type="InterPro" id="IPR003362">
    <property type="entry name" value="Bact_transf"/>
</dbReference>
<dbReference type="InterPro" id="IPR011006">
    <property type="entry name" value="CheY-like_superfamily"/>
</dbReference>
<dbReference type="AlphaFoldDB" id="A0A2K8Z795"/>
<feature type="transmembrane region" description="Helical" evidence="2">
    <location>
        <begin position="152"/>
        <end position="176"/>
    </location>
</feature>
<dbReference type="Gene3D" id="3.40.50.2300">
    <property type="match status" value="1"/>
</dbReference>
<dbReference type="SUPFAM" id="SSF52172">
    <property type="entry name" value="CheY-like"/>
    <property type="match status" value="1"/>
</dbReference>
<reference evidence="4 5" key="1">
    <citation type="submission" date="2017-11" db="EMBL/GenBank/DDBJ databases">
        <title>Taxonomic description and genome sequences of Spirosoma HA7 sp. nov., isolated from pollen microhabitat of Corylus avellana.</title>
        <authorList>
            <person name="Ambika Manirajan B."/>
            <person name="Suarez C."/>
            <person name="Ratering S."/>
            <person name="Geissler-Plaum R."/>
            <person name="Cardinale M."/>
            <person name="Sylvia S."/>
        </authorList>
    </citation>
    <scope>NUCLEOTIDE SEQUENCE [LARGE SCALE GENOMIC DNA]</scope>
    <source>
        <strain evidence="4 5">HA7</strain>
    </source>
</reference>
<name>A0A2K8Z795_9BACT</name>
<dbReference type="Pfam" id="PF02397">
    <property type="entry name" value="Bac_transf"/>
    <property type="match status" value="1"/>
</dbReference>
<comment type="similarity">
    <text evidence="1">Belongs to the bacterial sugar transferase family.</text>
</comment>
<protein>
    <submittedName>
        <fullName evidence="4">Sugar transferase</fullName>
    </submittedName>
</protein>
<feature type="domain" description="Bacterial sugar transferase" evidence="3">
    <location>
        <begin position="150"/>
        <end position="386"/>
    </location>
</feature>
<keyword evidence="2" id="KW-1133">Transmembrane helix</keyword>
<sequence>MLTESITQEGVYHVLYVETSPHKIAEFEQAFSQMVTLTVVSSRGEAIKLLQEGKEVDLVIINDELGGLKFLNTIDSSRIKHAFSTMLLSAGAETDMNVQAEGKPIIDIFPLDFDENALRNRMAYLVRRKKYNEIGHELENARKQRIPFGKRFFDIAVSFTVLLCISPLLLVVAAFIRLDSKGPIFYKSRRIGMGYKLFDMYKFRTMRTGSDKLIAGMASQNMYKSALPEQAADELCDTCKLAGTQCQRPLFQDNMQVCEIQVQRTRKAKAMFMKFKEDPRVTRLGKFLRNTSIDELPQLINILKGDMSFVGNRPLPPYEAEKLTTTAYARRFAAPAGLTGLWQVTKRGKAGVSDQERIQLDALYAKTYSFKVDLIILIRTVKAVFQKENV</sequence>
<gene>
    <name evidence="4" type="ORF">CWM47_30210</name>
</gene>
<dbReference type="Proteomes" id="UP000232883">
    <property type="component" value="Chromosome"/>
</dbReference>
<evidence type="ECO:0000256" key="1">
    <source>
        <dbReference type="ARBA" id="ARBA00006464"/>
    </source>
</evidence>
<evidence type="ECO:0000313" key="5">
    <source>
        <dbReference type="Proteomes" id="UP000232883"/>
    </source>
</evidence>
<keyword evidence="5" id="KW-1185">Reference proteome</keyword>
<keyword evidence="4" id="KW-0808">Transferase</keyword>
<dbReference type="PANTHER" id="PTHR30576">
    <property type="entry name" value="COLANIC BIOSYNTHESIS UDP-GLUCOSE LIPID CARRIER TRANSFERASE"/>
    <property type="match status" value="1"/>
</dbReference>
<evidence type="ECO:0000313" key="4">
    <source>
        <dbReference type="EMBL" id="AUD05745.1"/>
    </source>
</evidence>
<keyword evidence="2" id="KW-0472">Membrane</keyword>
<accession>A0A2K8Z795</accession>
<evidence type="ECO:0000259" key="3">
    <source>
        <dbReference type="Pfam" id="PF02397"/>
    </source>
</evidence>
<dbReference type="PANTHER" id="PTHR30576:SF0">
    <property type="entry name" value="UNDECAPRENYL-PHOSPHATE N-ACETYLGALACTOSAMINYL 1-PHOSPHATE TRANSFERASE-RELATED"/>
    <property type="match status" value="1"/>
</dbReference>
<keyword evidence="2" id="KW-0812">Transmembrane</keyword>
<dbReference type="KEGG" id="spir:CWM47_30210"/>
<dbReference type="RefSeq" id="WP_100992298.1">
    <property type="nucleotide sequence ID" value="NZ_CP025096.1"/>
</dbReference>
<proteinExistence type="inferred from homology"/>
<dbReference type="EMBL" id="CP025096">
    <property type="protein sequence ID" value="AUD05745.1"/>
    <property type="molecule type" value="Genomic_DNA"/>
</dbReference>
<organism evidence="4 5">
    <name type="scientific">Spirosoma pollinicola</name>
    <dbReference type="NCBI Taxonomy" id="2057025"/>
    <lineage>
        <taxon>Bacteria</taxon>
        <taxon>Pseudomonadati</taxon>
        <taxon>Bacteroidota</taxon>
        <taxon>Cytophagia</taxon>
        <taxon>Cytophagales</taxon>
        <taxon>Cytophagaceae</taxon>
        <taxon>Spirosoma</taxon>
    </lineage>
</organism>